<proteinExistence type="predicted"/>
<keyword evidence="1" id="KW-1133">Transmembrane helix</keyword>
<reference evidence="2 3" key="1">
    <citation type="journal article" date="2016" name="Nat. Commun.">
        <title>Thousands of microbial genomes shed light on interconnected biogeochemical processes in an aquifer system.</title>
        <authorList>
            <person name="Anantharaman K."/>
            <person name="Brown C.T."/>
            <person name="Hug L.A."/>
            <person name="Sharon I."/>
            <person name="Castelle C.J."/>
            <person name="Probst A.J."/>
            <person name="Thomas B.C."/>
            <person name="Singh A."/>
            <person name="Wilkins M.J."/>
            <person name="Karaoz U."/>
            <person name="Brodie E.L."/>
            <person name="Williams K.H."/>
            <person name="Hubbard S.S."/>
            <person name="Banfield J.F."/>
        </authorList>
    </citation>
    <scope>NUCLEOTIDE SEQUENCE [LARGE SCALE GENOMIC DNA]</scope>
</reference>
<gene>
    <name evidence="2" type="ORF">A3I30_01475</name>
</gene>
<evidence type="ECO:0000256" key="1">
    <source>
        <dbReference type="SAM" id="Phobius"/>
    </source>
</evidence>
<keyword evidence="1" id="KW-0472">Membrane</keyword>
<organism evidence="2 3">
    <name type="scientific">Candidatus Azambacteria bacterium RIFCSPLOWO2_02_FULL_44_14</name>
    <dbReference type="NCBI Taxonomy" id="1797306"/>
    <lineage>
        <taxon>Bacteria</taxon>
        <taxon>Candidatus Azamiibacteriota</taxon>
    </lineage>
</organism>
<accession>A0A1F5CAN6</accession>
<sequence length="270" mass="31136">MKTSKKILIFAGGILLLIGIAVFFGQKNYFQKPDAETAEFHSRYGFTLQYPKDWIIDDSQKDAPAEFIREPNGGAFYSMQAHTDPRVTNPKELKKVYRDIEDSFKNDARYLVEESGWEYEEKNTADNSYFAAGSYAENGENWQFKEITVFSKSGNVLVLRGMSLKDYANEYEPIIDKIFASVVPTDKKASTQIAPKITQEEALAKIKNLPEVQEFMRLLFPKQAEFEVEDWDTDWAVHVFELVVGENSVHRATFNWYRVDKQTGVVEKEF</sequence>
<name>A0A1F5CAN6_9BACT</name>
<feature type="transmembrane region" description="Helical" evidence="1">
    <location>
        <begin position="7"/>
        <end position="25"/>
    </location>
</feature>
<dbReference type="AlphaFoldDB" id="A0A1F5CAN6"/>
<comment type="caution">
    <text evidence="2">The sequence shown here is derived from an EMBL/GenBank/DDBJ whole genome shotgun (WGS) entry which is preliminary data.</text>
</comment>
<dbReference type="EMBL" id="MEYV01000016">
    <property type="protein sequence ID" value="OGD39897.1"/>
    <property type="molecule type" value="Genomic_DNA"/>
</dbReference>
<evidence type="ECO:0000313" key="2">
    <source>
        <dbReference type="EMBL" id="OGD39897.1"/>
    </source>
</evidence>
<keyword evidence="1" id="KW-0812">Transmembrane</keyword>
<evidence type="ECO:0000313" key="3">
    <source>
        <dbReference type="Proteomes" id="UP000177197"/>
    </source>
</evidence>
<dbReference type="Proteomes" id="UP000177197">
    <property type="component" value="Unassembled WGS sequence"/>
</dbReference>
<protein>
    <submittedName>
        <fullName evidence="2">Uncharacterized protein</fullName>
    </submittedName>
</protein>